<name>A0A9Q1Q5Z1_9CARY</name>
<dbReference type="EMBL" id="JAKOGI010000792">
    <property type="protein sequence ID" value="KAJ8430482.1"/>
    <property type="molecule type" value="Genomic_DNA"/>
</dbReference>
<comment type="caution">
    <text evidence="2">The sequence shown here is derived from an EMBL/GenBank/DDBJ whole genome shotgun (WGS) entry which is preliminary data.</text>
</comment>
<dbReference type="PANTHER" id="PTHR33233:SF14">
    <property type="entry name" value="ENDONUCLEASE_EXONUCLEASE_PHOSPHATASE"/>
    <property type="match status" value="1"/>
</dbReference>
<organism evidence="2 3">
    <name type="scientific">Carnegiea gigantea</name>
    <dbReference type="NCBI Taxonomy" id="171969"/>
    <lineage>
        <taxon>Eukaryota</taxon>
        <taxon>Viridiplantae</taxon>
        <taxon>Streptophyta</taxon>
        <taxon>Embryophyta</taxon>
        <taxon>Tracheophyta</taxon>
        <taxon>Spermatophyta</taxon>
        <taxon>Magnoliopsida</taxon>
        <taxon>eudicotyledons</taxon>
        <taxon>Gunneridae</taxon>
        <taxon>Pentapetalae</taxon>
        <taxon>Caryophyllales</taxon>
        <taxon>Cactineae</taxon>
        <taxon>Cactaceae</taxon>
        <taxon>Cactoideae</taxon>
        <taxon>Echinocereeae</taxon>
        <taxon>Carnegiea</taxon>
    </lineage>
</organism>
<gene>
    <name evidence="2" type="ORF">Cgig2_021728</name>
</gene>
<dbReference type="AlphaFoldDB" id="A0A9Q1Q5Z1"/>
<sequence>MYIYIYTSSSSGNSWETRACPWQGVEEGADRINHSLGAEVDAKRIPDQSTPNSVPSGNGTIPLNPSPEVVIALSRGTAPVINGVKYAKTGKNDVLSKIVYGQATVLCSVLGANLRMEVIEGYLRRVWKSLDIDEICFVRKGVYIVCFNSLDDQLTVVQKGVYYFDNKPLLVKPWNQEMDINTEAITSLPIWVKLLDLDIKYWGMAGLSKLGSASGIPIKTDKFTMELNYARLLIDILVEGAFPEFIHFVNDHDVVVQADLLRDERCTQPQGEVNDTRNQCQGTDTENFITEDIKIFLQERNIGVIGLLETKFKEKNVEMAATKLFQGWYWQHNFHLNTKGRIWIAWRPRQYNV</sequence>
<feature type="domain" description="DUF4283" evidence="1">
    <location>
        <begin position="104"/>
        <end position="180"/>
    </location>
</feature>
<keyword evidence="3" id="KW-1185">Reference proteome</keyword>
<dbReference type="Pfam" id="PF14111">
    <property type="entry name" value="DUF4283"/>
    <property type="match status" value="1"/>
</dbReference>
<protein>
    <recommendedName>
        <fullName evidence="1">DUF4283 domain-containing protein</fullName>
    </recommendedName>
</protein>
<dbReference type="OrthoDB" id="425619at2759"/>
<reference evidence="2" key="1">
    <citation type="submission" date="2022-04" db="EMBL/GenBank/DDBJ databases">
        <title>Carnegiea gigantea Genome sequencing and assembly v2.</title>
        <authorList>
            <person name="Copetti D."/>
            <person name="Sanderson M.J."/>
            <person name="Burquez A."/>
            <person name="Wojciechowski M.F."/>
        </authorList>
    </citation>
    <scope>NUCLEOTIDE SEQUENCE</scope>
    <source>
        <strain evidence="2">SGP5-SGP5p</strain>
        <tissue evidence="2">Aerial part</tissue>
    </source>
</reference>
<dbReference type="PANTHER" id="PTHR33233">
    <property type="entry name" value="ENDONUCLEASE/EXONUCLEASE/PHOSPHATASE"/>
    <property type="match status" value="1"/>
</dbReference>
<accession>A0A9Q1Q5Z1</accession>
<evidence type="ECO:0000313" key="2">
    <source>
        <dbReference type="EMBL" id="KAJ8430482.1"/>
    </source>
</evidence>
<evidence type="ECO:0000313" key="3">
    <source>
        <dbReference type="Proteomes" id="UP001153076"/>
    </source>
</evidence>
<proteinExistence type="predicted"/>
<dbReference type="InterPro" id="IPR025558">
    <property type="entry name" value="DUF4283"/>
</dbReference>
<evidence type="ECO:0000259" key="1">
    <source>
        <dbReference type="Pfam" id="PF14111"/>
    </source>
</evidence>
<dbReference type="Proteomes" id="UP001153076">
    <property type="component" value="Unassembled WGS sequence"/>
</dbReference>